<dbReference type="Gene3D" id="3.40.30.10">
    <property type="entry name" value="Glutaredoxin"/>
    <property type="match status" value="1"/>
</dbReference>
<reference evidence="3 4" key="1">
    <citation type="submission" date="2016-01" db="EMBL/GenBank/DDBJ databases">
        <title>Janibacter melonis strain CD11_4 genome sequencing and assembly.</title>
        <authorList>
            <person name="Nair G.R."/>
            <person name="Kaur G."/>
            <person name="Chander A.M."/>
            <person name="Mayilraj S."/>
        </authorList>
    </citation>
    <scope>NUCLEOTIDE SEQUENCE [LARGE SCALE GENOMIC DNA]</scope>
    <source>
        <strain evidence="3 4">CD11-4</strain>
    </source>
</reference>
<gene>
    <name evidence="3" type="ORF">AWH69_12560</name>
</gene>
<organism evidence="3 4">
    <name type="scientific">Janibacter melonis</name>
    <dbReference type="NCBI Taxonomy" id="262209"/>
    <lineage>
        <taxon>Bacteria</taxon>
        <taxon>Bacillati</taxon>
        <taxon>Actinomycetota</taxon>
        <taxon>Actinomycetes</taxon>
        <taxon>Micrococcales</taxon>
        <taxon>Intrasporangiaceae</taxon>
        <taxon>Janibacter</taxon>
    </lineage>
</organism>
<dbReference type="InterPro" id="IPR012336">
    <property type="entry name" value="Thioredoxin-like_fold"/>
</dbReference>
<evidence type="ECO:0000313" key="3">
    <source>
        <dbReference type="EMBL" id="OAB87177.1"/>
    </source>
</evidence>
<feature type="domain" description="Thioredoxin-like fold" evidence="2">
    <location>
        <begin position="79"/>
        <end position="225"/>
    </location>
</feature>
<keyword evidence="1" id="KW-1133">Transmembrane helix</keyword>
<evidence type="ECO:0000256" key="1">
    <source>
        <dbReference type="SAM" id="Phobius"/>
    </source>
</evidence>
<dbReference type="Pfam" id="PF13462">
    <property type="entry name" value="Thioredoxin_4"/>
    <property type="match status" value="1"/>
</dbReference>
<dbReference type="RefSeq" id="WP_068276117.1">
    <property type="nucleotide sequence ID" value="NZ_LQZG01000003.1"/>
</dbReference>
<dbReference type="EMBL" id="LQZG01000003">
    <property type="protein sequence ID" value="OAB87177.1"/>
    <property type="molecule type" value="Genomic_DNA"/>
</dbReference>
<keyword evidence="1" id="KW-0472">Membrane</keyword>
<sequence length="256" mass="27049">MSQDRQAKIQAAAKGQRTGANPLLVGGVVLIVAVVVVVAGVVWSSQKDAVQTGGPPPGTQMGQPFDPYPDAPTVEGAPTLDVYEDFRCPACKLFEQAFGQTVGDLAQEGKIELRVHLKTVIDSNFGQEGSSVAASSALCAADQGGWTGMHQWLFANQPQEPGEFTKDQLEQGAKAGGLSGDQLDAWQECSDAGVYRAYVRSVDDQSVKDQITSTPTIVVDGTQLSWGALVPDGRPDVDAFTRIVTTGEVPKDMVVT</sequence>
<dbReference type="Proteomes" id="UP000076976">
    <property type="component" value="Unassembled WGS sequence"/>
</dbReference>
<dbReference type="SUPFAM" id="SSF52833">
    <property type="entry name" value="Thioredoxin-like"/>
    <property type="match status" value="1"/>
</dbReference>
<protein>
    <recommendedName>
        <fullName evidence="2">Thioredoxin-like fold domain-containing protein</fullName>
    </recommendedName>
</protein>
<comment type="caution">
    <text evidence="3">The sequence shown here is derived from an EMBL/GenBank/DDBJ whole genome shotgun (WGS) entry which is preliminary data.</text>
</comment>
<accession>A0A176QBY8</accession>
<dbReference type="InterPro" id="IPR036249">
    <property type="entry name" value="Thioredoxin-like_sf"/>
</dbReference>
<feature type="transmembrane region" description="Helical" evidence="1">
    <location>
        <begin position="21"/>
        <end position="43"/>
    </location>
</feature>
<dbReference type="AlphaFoldDB" id="A0A176QBY8"/>
<dbReference type="CDD" id="cd02972">
    <property type="entry name" value="DsbA_family"/>
    <property type="match status" value="1"/>
</dbReference>
<evidence type="ECO:0000259" key="2">
    <source>
        <dbReference type="Pfam" id="PF13462"/>
    </source>
</evidence>
<name>A0A176QBY8_9MICO</name>
<proteinExistence type="predicted"/>
<keyword evidence="1" id="KW-0812">Transmembrane</keyword>
<dbReference type="STRING" id="262209.AWH69_12560"/>
<evidence type="ECO:0000313" key="4">
    <source>
        <dbReference type="Proteomes" id="UP000076976"/>
    </source>
</evidence>
<keyword evidence="4" id="KW-1185">Reference proteome</keyword>